<reference evidence="2" key="2">
    <citation type="submission" date="2022-01" db="EMBL/GenBank/DDBJ databases">
        <authorList>
            <person name="Yamashiro T."/>
            <person name="Shiraishi A."/>
            <person name="Satake H."/>
            <person name="Nakayama K."/>
        </authorList>
    </citation>
    <scope>NUCLEOTIDE SEQUENCE</scope>
</reference>
<evidence type="ECO:0000313" key="2">
    <source>
        <dbReference type="EMBL" id="GJT83742.1"/>
    </source>
</evidence>
<feature type="compositionally biased region" description="Polar residues" evidence="1">
    <location>
        <begin position="164"/>
        <end position="174"/>
    </location>
</feature>
<keyword evidence="3" id="KW-1185">Reference proteome</keyword>
<dbReference type="Proteomes" id="UP001151760">
    <property type="component" value="Unassembled WGS sequence"/>
</dbReference>
<dbReference type="EMBL" id="BQNB010019289">
    <property type="protein sequence ID" value="GJT83742.1"/>
    <property type="molecule type" value="Genomic_DNA"/>
</dbReference>
<accession>A0ABQ5H913</accession>
<feature type="region of interest" description="Disordered" evidence="1">
    <location>
        <begin position="118"/>
        <end position="174"/>
    </location>
</feature>
<reference evidence="2" key="1">
    <citation type="journal article" date="2022" name="Int. J. Mol. Sci.">
        <title>Draft Genome of Tanacetum Coccineum: Genomic Comparison of Closely Related Tanacetum-Family Plants.</title>
        <authorList>
            <person name="Yamashiro T."/>
            <person name="Shiraishi A."/>
            <person name="Nakayama K."/>
            <person name="Satake H."/>
        </authorList>
    </citation>
    <scope>NUCLEOTIDE SEQUENCE</scope>
</reference>
<name>A0ABQ5H913_9ASTR</name>
<protein>
    <submittedName>
        <fullName evidence="2">Uncharacterized protein</fullName>
    </submittedName>
</protein>
<feature type="compositionally biased region" description="Polar residues" evidence="1">
    <location>
        <begin position="128"/>
        <end position="147"/>
    </location>
</feature>
<organism evidence="2 3">
    <name type="scientific">Tanacetum coccineum</name>
    <dbReference type="NCBI Taxonomy" id="301880"/>
    <lineage>
        <taxon>Eukaryota</taxon>
        <taxon>Viridiplantae</taxon>
        <taxon>Streptophyta</taxon>
        <taxon>Embryophyta</taxon>
        <taxon>Tracheophyta</taxon>
        <taxon>Spermatophyta</taxon>
        <taxon>Magnoliopsida</taxon>
        <taxon>eudicotyledons</taxon>
        <taxon>Gunneridae</taxon>
        <taxon>Pentapetalae</taxon>
        <taxon>asterids</taxon>
        <taxon>campanulids</taxon>
        <taxon>Asterales</taxon>
        <taxon>Asteraceae</taxon>
        <taxon>Asteroideae</taxon>
        <taxon>Anthemideae</taxon>
        <taxon>Anthemidinae</taxon>
        <taxon>Tanacetum</taxon>
    </lineage>
</organism>
<gene>
    <name evidence="2" type="ORF">Tco_1058084</name>
</gene>
<evidence type="ECO:0000313" key="3">
    <source>
        <dbReference type="Proteomes" id="UP001151760"/>
    </source>
</evidence>
<proteinExistence type="predicted"/>
<evidence type="ECO:0000256" key="1">
    <source>
        <dbReference type="SAM" id="MobiDB-lite"/>
    </source>
</evidence>
<sequence>MLGKTPNKVYDPFLKAELGYKNPERLKKVIAAQPKMYDGEKLHSTKLVINLPNSEGTLEDAEENSFTDTISELKNKLKTVDKGKNVNTKFEKSEALGTLLCVTPLPKNIAIKANKVSNSKVNADRSKPVTSHPTPTNEQGVKSSNSVRRQKSKDTKSKNRVLKNTKSSSANVWKTSSSASLDSNKCETKNSNVCQTNECVSSSKTVKACVNAVNDGSNIVWVSYGKYVFSYSYEKCVARNALTRNSSVKRALFTTPVAAKSKNLVSNYVVAKSRLSVVQVRLGMIISPAITGFGDYVKESNALVTRPALQVLGRFAEVSAPLQFCSWDRSEEGPG</sequence>
<comment type="caution">
    <text evidence="2">The sequence shown here is derived from an EMBL/GenBank/DDBJ whole genome shotgun (WGS) entry which is preliminary data.</text>
</comment>